<gene>
    <name evidence="1" type="ORF">ACGTZG_06655</name>
</gene>
<proteinExistence type="predicted"/>
<dbReference type="RefSeq" id="WP_113855393.1">
    <property type="nucleotide sequence ID" value="NZ_CP011940.1"/>
</dbReference>
<sequence length="61" mass="7165">METRYDVIKNIIVKAIADIDEEKFDTKQDRIKFILSLMMKSYDAGYNRGAKQAIQIIDMHK</sequence>
<evidence type="ECO:0000313" key="1">
    <source>
        <dbReference type="EMBL" id="MFG6272868.1"/>
    </source>
</evidence>
<evidence type="ECO:0000313" key="2">
    <source>
        <dbReference type="Proteomes" id="UP001605989"/>
    </source>
</evidence>
<keyword evidence="2" id="KW-1185">Reference proteome</keyword>
<reference evidence="1 2" key="1">
    <citation type="submission" date="2024-10" db="EMBL/GenBank/DDBJ databases">
        <authorList>
            <person name="Sang B.-I."/>
            <person name="Prabhaharan D."/>
        </authorList>
    </citation>
    <scope>NUCLEOTIDE SEQUENCE [LARGE SCALE GENOMIC DNA]</scope>
    <source>
        <strain evidence="1 2">MH</strain>
    </source>
</reference>
<comment type="caution">
    <text evidence="1">The sequence shown here is derived from an EMBL/GenBank/DDBJ whole genome shotgun (WGS) entry which is preliminary data.</text>
</comment>
<dbReference type="Proteomes" id="UP001605989">
    <property type="component" value="Unassembled WGS sequence"/>
</dbReference>
<accession>A0ABW7DP86</accession>
<name>A0ABW7DP86_9FIRM</name>
<protein>
    <submittedName>
        <fullName evidence="1">Uncharacterized protein</fullName>
    </submittedName>
</protein>
<dbReference type="EMBL" id="JBIEKR010000005">
    <property type="protein sequence ID" value="MFG6272868.1"/>
    <property type="molecule type" value="Genomic_DNA"/>
</dbReference>
<organism evidence="1 2">
    <name type="scientific">Megasphaera hexanoica</name>
    <dbReference type="NCBI Taxonomy" id="1675036"/>
    <lineage>
        <taxon>Bacteria</taxon>
        <taxon>Bacillati</taxon>
        <taxon>Bacillota</taxon>
        <taxon>Negativicutes</taxon>
        <taxon>Veillonellales</taxon>
        <taxon>Veillonellaceae</taxon>
        <taxon>Megasphaera</taxon>
    </lineage>
</organism>